<dbReference type="RefSeq" id="XP_024699978.1">
    <property type="nucleotide sequence ID" value="XM_024855032.1"/>
</dbReference>
<dbReference type="Pfam" id="PF20354">
    <property type="entry name" value="DUF6649"/>
    <property type="match status" value="1"/>
</dbReference>
<gene>
    <name evidence="2" type="ORF">P170DRAFT_512843</name>
</gene>
<feature type="region of interest" description="Disordered" evidence="1">
    <location>
        <begin position="1"/>
        <end position="33"/>
    </location>
</feature>
<name>A0A2I2FVS4_9EURO</name>
<sequence>MAAQHDGTRIPHGRKRPADSDPDGDRPLAKRFNDLHIDPVAIYDHRTYAPGTGDEPPGSPDMMLLDDQSHTLYVQDLDRELAEADLPGDSVVFLPGIEEKLASVPRLLLVSNKESCKELIPYREPVSLLEPNKNSNVRRALIETRERARASQARVADGLQAYCRRPELLIMSPV</sequence>
<dbReference type="STRING" id="1392250.A0A2I2FVS4"/>
<comment type="caution">
    <text evidence="2">The sequence shown here is derived from an EMBL/GenBank/DDBJ whole genome shotgun (WGS) entry which is preliminary data.</text>
</comment>
<dbReference type="VEuPathDB" id="FungiDB:P170DRAFT_512843"/>
<evidence type="ECO:0000313" key="2">
    <source>
        <dbReference type="EMBL" id="PLB44676.1"/>
    </source>
</evidence>
<accession>A0A2I2FVS4</accession>
<reference evidence="2 3" key="1">
    <citation type="submission" date="2016-12" db="EMBL/GenBank/DDBJ databases">
        <title>The genomes of Aspergillus section Nigri reveals drivers in fungal speciation.</title>
        <authorList>
            <consortium name="DOE Joint Genome Institute"/>
            <person name="Vesth T.C."/>
            <person name="Nybo J."/>
            <person name="Theobald S."/>
            <person name="Brandl J."/>
            <person name="Frisvad J.C."/>
            <person name="Nielsen K.F."/>
            <person name="Lyhne E.K."/>
            <person name="Kogle M.E."/>
            <person name="Kuo A."/>
            <person name="Riley R."/>
            <person name="Clum A."/>
            <person name="Nolan M."/>
            <person name="Lipzen A."/>
            <person name="Salamov A."/>
            <person name="Henrissat B."/>
            <person name="Wiebenga A."/>
            <person name="De Vries R.P."/>
            <person name="Grigoriev I.V."/>
            <person name="Mortensen U.H."/>
            <person name="Andersen M.R."/>
            <person name="Baker S.E."/>
        </authorList>
    </citation>
    <scope>NUCLEOTIDE SEQUENCE [LARGE SCALE GENOMIC DNA]</scope>
    <source>
        <strain evidence="2 3">IBT 23096</strain>
    </source>
</reference>
<dbReference type="GeneID" id="36562738"/>
<dbReference type="AlphaFoldDB" id="A0A2I2FVS4"/>
<feature type="compositionally biased region" description="Basic and acidic residues" evidence="1">
    <location>
        <begin position="16"/>
        <end position="33"/>
    </location>
</feature>
<protein>
    <submittedName>
        <fullName evidence="2">Uncharacterized protein</fullName>
    </submittedName>
</protein>
<proteinExistence type="predicted"/>
<keyword evidence="3" id="KW-1185">Reference proteome</keyword>
<organism evidence="2 3">
    <name type="scientific">Aspergillus steynii IBT 23096</name>
    <dbReference type="NCBI Taxonomy" id="1392250"/>
    <lineage>
        <taxon>Eukaryota</taxon>
        <taxon>Fungi</taxon>
        <taxon>Dikarya</taxon>
        <taxon>Ascomycota</taxon>
        <taxon>Pezizomycotina</taxon>
        <taxon>Eurotiomycetes</taxon>
        <taxon>Eurotiomycetidae</taxon>
        <taxon>Eurotiales</taxon>
        <taxon>Aspergillaceae</taxon>
        <taxon>Aspergillus</taxon>
        <taxon>Aspergillus subgen. Circumdati</taxon>
    </lineage>
</organism>
<evidence type="ECO:0000313" key="3">
    <source>
        <dbReference type="Proteomes" id="UP000234275"/>
    </source>
</evidence>
<dbReference type="InterPro" id="IPR046591">
    <property type="entry name" value="DUF6649"/>
</dbReference>
<dbReference type="OrthoDB" id="5345504at2759"/>
<evidence type="ECO:0000256" key="1">
    <source>
        <dbReference type="SAM" id="MobiDB-lite"/>
    </source>
</evidence>
<dbReference type="Proteomes" id="UP000234275">
    <property type="component" value="Unassembled WGS sequence"/>
</dbReference>
<dbReference type="EMBL" id="MSFO01000008">
    <property type="protein sequence ID" value="PLB44676.1"/>
    <property type="molecule type" value="Genomic_DNA"/>
</dbReference>